<evidence type="ECO:0000313" key="1">
    <source>
        <dbReference type="EMBL" id="ANH82689.1"/>
    </source>
</evidence>
<proteinExistence type="predicted"/>
<evidence type="ECO:0000313" key="2">
    <source>
        <dbReference type="Proteomes" id="UP000077667"/>
    </source>
</evidence>
<dbReference type="KEGG" id="nia:A8C56_18425"/>
<dbReference type="STRING" id="1176587.A8C56_18425"/>
<dbReference type="Proteomes" id="UP000077667">
    <property type="component" value="Chromosome"/>
</dbReference>
<reference evidence="1 2" key="1">
    <citation type="submission" date="2016-05" db="EMBL/GenBank/DDBJ databases">
        <title>Niabella ginsenosidivorans BS26 whole genome sequencing.</title>
        <authorList>
            <person name="Im W.T."/>
            <person name="Siddiqi M.Z."/>
        </authorList>
    </citation>
    <scope>NUCLEOTIDE SEQUENCE [LARGE SCALE GENOMIC DNA]</scope>
    <source>
        <strain evidence="1 2">BS26</strain>
    </source>
</reference>
<dbReference type="RefSeq" id="WP_067759330.1">
    <property type="nucleotide sequence ID" value="NZ_CP015772.1"/>
</dbReference>
<name>A0A1A9I6K8_9BACT</name>
<dbReference type="OrthoDB" id="1273407at2"/>
<keyword evidence="2" id="KW-1185">Reference proteome</keyword>
<accession>A0A1A9I6K8</accession>
<organism evidence="1 2">
    <name type="scientific">Niabella ginsenosidivorans</name>
    <dbReference type="NCBI Taxonomy" id="1176587"/>
    <lineage>
        <taxon>Bacteria</taxon>
        <taxon>Pseudomonadati</taxon>
        <taxon>Bacteroidota</taxon>
        <taxon>Chitinophagia</taxon>
        <taxon>Chitinophagales</taxon>
        <taxon>Chitinophagaceae</taxon>
        <taxon>Niabella</taxon>
    </lineage>
</organism>
<gene>
    <name evidence="1" type="ORF">A8C56_18425</name>
</gene>
<dbReference type="EMBL" id="CP015772">
    <property type="protein sequence ID" value="ANH82689.1"/>
    <property type="molecule type" value="Genomic_DNA"/>
</dbReference>
<sequence length="243" mass="27893">MKRLIQIGWVVFCCFLYQEVQASDTAGNVKHRSVPDYSLQDSLPSVFVEKWILNIRNKKHILRFEYRKNPDDASLVVTILNKDALFPESFYKKLEAYFELTPFLSSGAVYSEVYERCHAAGFIDNSQVSYVKEPYGHMTAKALYIYDIDNDGIPEILLADKEGSSADNNIYELYRLNKQTGRFVKADHFFKGAFYGWDQTKKYIITGMSDTQERHLVKNKIFNGALVPVKKCIIAASEGNTCF</sequence>
<dbReference type="AlphaFoldDB" id="A0A1A9I6K8"/>
<protein>
    <recommendedName>
        <fullName evidence="3">VCBS repeat-containing protein</fullName>
    </recommendedName>
</protein>
<evidence type="ECO:0008006" key="3">
    <source>
        <dbReference type="Google" id="ProtNLM"/>
    </source>
</evidence>